<evidence type="ECO:0000259" key="2">
    <source>
        <dbReference type="Pfam" id="PF10708"/>
    </source>
</evidence>
<feature type="compositionally biased region" description="Low complexity" evidence="1">
    <location>
        <begin position="107"/>
        <end position="117"/>
    </location>
</feature>
<organism evidence="3 4">
    <name type="scientific">Streptomyces lasiicapitis</name>
    <dbReference type="NCBI Taxonomy" id="1923961"/>
    <lineage>
        <taxon>Bacteria</taxon>
        <taxon>Bacillati</taxon>
        <taxon>Actinomycetota</taxon>
        <taxon>Actinomycetes</taxon>
        <taxon>Kitasatosporales</taxon>
        <taxon>Streptomycetaceae</taxon>
        <taxon>Streptomyces</taxon>
    </lineage>
</organism>
<keyword evidence="4" id="KW-1185">Reference proteome</keyword>
<gene>
    <name evidence="3" type="ORF">GCM10012286_54120</name>
</gene>
<reference evidence="4" key="1">
    <citation type="journal article" date="2019" name="Int. J. Syst. Evol. Microbiol.">
        <title>The Global Catalogue of Microorganisms (GCM) 10K type strain sequencing project: providing services to taxonomists for standard genome sequencing and annotation.</title>
        <authorList>
            <consortium name="The Broad Institute Genomics Platform"/>
            <consortium name="The Broad Institute Genome Sequencing Center for Infectious Disease"/>
            <person name="Wu L."/>
            <person name="Ma J."/>
        </authorList>
    </citation>
    <scope>NUCLEOTIDE SEQUENCE [LARGE SCALE GENOMIC DNA]</scope>
    <source>
        <strain evidence="4">CGMCC 4.7349</strain>
    </source>
</reference>
<feature type="compositionally biased region" description="Low complexity" evidence="1">
    <location>
        <begin position="41"/>
        <end position="65"/>
    </location>
</feature>
<proteinExistence type="predicted"/>
<accession>A0ABQ2MJU3</accession>
<dbReference type="EMBL" id="BMNG01000012">
    <property type="protein sequence ID" value="GGO51428.1"/>
    <property type="molecule type" value="Genomic_DNA"/>
</dbReference>
<dbReference type="InterPro" id="IPR018929">
    <property type="entry name" value="DUF2510"/>
</dbReference>
<dbReference type="Proteomes" id="UP000656881">
    <property type="component" value="Unassembled WGS sequence"/>
</dbReference>
<feature type="region of interest" description="Disordered" evidence="1">
    <location>
        <begin position="100"/>
        <end position="138"/>
    </location>
</feature>
<feature type="domain" description="DUF2510" evidence="2">
    <location>
        <begin position="5"/>
        <end position="36"/>
    </location>
</feature>
<feature type="region of interest" description="Disordered" evidence="1">
    <location>
        <begin position="41"/>
        <end position="71"/>
    </location>
</feature>
<dbReference type="Pfam" id="PF10708">
    <property type="entry name" value="DUF2510"/>
    <property type="match status" value="1"/>
</dbReference>
<protein>
    <submittedName>
        <fullName evidence="3">Membrane protein</fullName>
    </submittedName>
</protein>
<name>A0ABQ2MJU3_9ACTN</name>
<evidence type="ECO:0000313" key="4">
    <source>
        <dbReference type="Proteomes" id="UP000656881"/>
    </source>
</evidence>
<comment type="caution">
    <text evidence="3">The sequence shown here is derived from an EMBL/GenBank/DDBJ whole genome shotgun (WGS) entry which is preliminary data.</text>
</comment>
<evidence type="ECO:0000256" key="1">
    <source>
        <dbReference type="SAM" id="MobiDB-lite"/>
    </source>
</evidence>
<feature type="region of interest" description="Disordered" evidence="1">
    <location>
        <begin position="1"/>
        <end position="20"/>
    </location>
</feature>
<evidence type="ECO:0000313" key="3">
    <source>
        <dbReference type="EMBL" id="GGO51428.1"/>
    </source>
</evidence>
<sequence>MTPPAGWYPDPSTPGTERWWDGTAWTEHRRTPADVTAACQTPQQQPGFGPTVVMQQPGPGQAPVPGQGGGGRAKIVAISVAGAVLVASIVTGVVVLQNDDGDPQGSPAPTATTAVEPSPTPTTPAPTTSAPDADPDTLVDQLNGITLPVPTGWEKAENTVGDELTLQTPDTYDCPGDTGLCRQGKITSSTATGTDERSPKKLAEADIKDAADAAYDEDTINRKPFGGMTRHERIKAGTVAVGGRSGYFVRWRVHTNKGSGGYVQSLAFPSSTGSEAMVIVRFTLDAGKGAPPLSDIDEVIGGIRPVGDSETGGGVGSSVGPS</sequence>